<keyword evidence="3" id="KW-1185">Reference proteome</keyword>
<evidence type="ECO:0000313" key="3">
    <source>
        <dbReference type="Proteomes" id="UP000658656"/>
    </source>
</evidence>
<protein>
    <submittedName>
        <fullName evidence="2">Uncharacterized protein</fullName>
    </submittedName>
</protein>
<dbReference type="RefSeq" id="WP_145935315.1">
    <property type="nucleotide sequence ID" value="NZ_BNAV01000001.1"/>
</dbReference>
<feature type="region of interest" description="Disordered" evidence="1">
    <location>
        <begin position="1"/>
        <end position="24"/>
    </location>
</feature>
<sequence>MTEKALTENAVADDPLGEPEAPRRQVGARAGILAGLTLGVAAVGVATLDISTVVSFHAPGAGA</sequence>
<dbReference type="AlphaFoldDB" id="A0A8H9ISU6"/>
<evidence type="ECO:0000313" key="2">
    <source>
        <dbReference type="EMBL" id="GHF42205.1"/>
    </source>
</evidence>
<proteinExistence type="predicted"/>
<name>A0A8H9ISU6_9PSEU</name>
<reference evidence="2" key="1">
    <citation type="journal article" date="2014" name="Int. J. Syst. Evol. Microbiol.">
        <title>Complete genome sequence of Corynebacterium casei LMG S-19264T (=DSM 44701T), isolated from a smear-ripened cheese.</title>
        <authorList>
            <consortium name="US DOE Joint Genome Institute (JGI-PGF)"/>
            <person name="Walter F."/>
            <person name="Albersmeier A."/>
            <person name="Kalinowski J."/>
            <person name="Ruckert C."/>
        </authorList>
    </citation>
    <scope>NUCLEOTIDE SEQUENCE</scope>
    <source>
        <strain evidence="2">CGMCC 4.7679</strain>
    </source>
</reference>
<accession>A0A8H9ISU6</accession>
<dbReference type="Proteomes" id="UP000658656">
    <property type="component" value="Unassembled WGS sequence"/>
</dbReference>
<comment type="caution">
    <text evidence="2">The sequence shown here is derived from an EMBL/GenBank/DDBJ whole genome shotgun (WGS) entry which is preliminary data.</text>
</comment>
<reference evidence="2" key="2">
    <citation type="submission" date="2020-09" db="EMBL/GenBank/DDBJ databases">
        <authorList>
            <person name="Sun Q."/>
            <person name="Zhou Y."/>
        </authorList>
    </citation>
    <scope>NUCLEOTIDE SEQUENCE</scope>
    <source>
        <strain evidence="2">CGMCC 4.7679</strain>
    </source>
</reference>
<organism evidence="2 3">
    <name type="scientific">Amycolatopsis bartoniae</name>
    <dbReference type="NCBI Taxonomy" id="941986"/>
    <lineage>
        <taxon>Bacteria</taxon>
        <taxon>Bacillati</taxon>
        <taxon>Actinomycetota</taxon>
        <taxon>Actinomycetes</taxon>
        <taxon>Pseudonocardiales</taxon>
        <taxon>Pseudonocardiaceae</taxon>
        <taxon>Amycolatopsis</taxon>
    </lineage>
</organism>
<gene>
    <name evidence="2" type="ORF">GCM10017566_14740</name>
</gene>
<evidence type="ECO:0000256" key="1">
    <source>
        <dbReference type="SAM" id="MobiDB-lite"/>
    </source>
</evidence>
<dbReference type="OrthoDB" id="3629826at2"/>
<dbReference type="EMBL" id="BNAV01000001">
    <property type="protein sequence ID" value="GHF42205.1"/>
    <property type="molecule type" value="Genomic_DNA"/>
</dbReference>